<dbReference type="Pfam" id="PF01796">
    <property type="entry name" value="OB_ChsH2_C"/>
    <property type="match status" value="1"/>
</dbReference>
<dbReference type="RefSeq" id="WP_111864058.1">
    <property type="nucleotide sequence ID" value="NZ_QLYX01000003.1"/>
</dbReference>
<keyword evidence="4" id="KW-1185">Reference proteome</keyword>
<dbReference type="PANTHER" id="PTHR34075:SF5">
    <property type="entry name" value="BLR3430 PROTEIN"/>
    <property type="match status" value="1"/>
</dbReference>
<comment type="caution">
    <text evidence="3">The sequence shown here is derived from an EMBL/GenBank/DDBJ whole genome shotgun (WGS) entry which is preliminary data.</text>
</comment>
<evidence type="ECO:0000259" key="2">
    <source>
        <dbReference type="Pfam" id="PF01796"/>
    </source>
</evidence>
<dbReference type="OrthoDB" id="7470921at2"/>
<evidence type="ECO:0000256" key="1">
    <source>
        <dbReference type="SAM" id="MobiDB-lite"/>
    </source>
</evidence>
<feature type="domain" description="ChsH2 C-terminal OB-fold" evidence="2">
    <location>
        <begin position="68"/>
        <end position="131"/>
    </location>
</feature>
<dbReference type="PANTHER" id="PTHR34075">
    <property type="entry name" value="BLR3430 PROTEIN"/>
    <property type="match status" value="1"/>
</dbReference>
<dbReference type="Proteomes" id="UP000251891">
    <property type="component" value="Unassembled WGS sequence"/>
</dbReference>
<evidence type="ECO:0000313" key="4">
    <source>
        <dbReference type="Proteomes" id="UP000251891"/>
    </source>
</evidence>
<name>A0A365H9G5_9ACTN</name>
<reference evidence="3 4" key="1">
    <citation type="submission" date="2018-06" db="EMBL/GenBank/DDBJ databases">
        <title>Actinomadura craniellae sp. nov. isolated from marine sponge Craniella sp.</title>
        <authorList>
            <person name="Li L."/>
            <person name="Xu Q.H."/>
            <person name="Lin H.W."/>
            <person name="Lu Y.H."/>
        </authorList>
    </citation>
    <scope>NUCLEOTIDE SEQUENCE [LARGE SCALE GENOMIC DNA]</scope>
    <source>
        <strain evidence="3 4">LHW63021</strain>
    </source>
</reference>
<proteinExistence type="predicted"/>
<protein>
    <recommendedName>
        <fullName evidence="2">ChsH2 C-terminal OB-fold domain-containing protein</fullName>
    </recommendedName>
</protein>
<dbReference type="InterPro" id="IPR002878">
    <property type="entry name" value="ChsH2_C"/>
</dbReference>
<sequence length="152" mass="16943">MSTDTTGTSRAERPAPQRPLPLFPEPDTEPWWRATAEHRLLYQVGASGRPVFYPRLVGPDALEPGGEWRESAGAGGVYSYTVLRRHGHPFFRSQLPYVVGFVDLDEGFRMLAQVDADPEAIRVGMRVRVGWEDHDGLSVPVFVPDEGRDSVP</sequence>
<dbReference type="AlphaFoldDB" id="A0A365H9G5"/>
<accession>A0A365H9G5</accession>
<gene>
    <name evidence="3" type="ORF">DPM19_07325</name>
</gene>
<organism evidence="3 4">
    <name type="scientific">Actinomadura craniellae</name>
    <dbReference type="NCBI Taxonomy" id="2231787"/>
    <lineage>
        <taxon>Bacteria</taxon>
        <taxon>Bacillati</taxon>
        <taxon>Actinomycetota</taxon>
        <taxon>Actinomycetes</taxon>
        <taxon>Streptosporangiales</taxon>
        <taxon>Thermomonosporaceae</taxon>
        <taxon>Actinomadura</taxon>
    </lineage>
</organism>
<dbReference type="EMBL" id="QLYX01000003">
    <property type="protein sequence ID" value="RAY15596.1"/>
    <property type="molecule type" value="Genomic_DNA"/>
</dbReference>
<evidence type="ECO:0000313" key="3">
    <source>
        <dbReference type="EMBL" id="RAY15596.1"/>
    </source>
</evidence>
<dbReference type="InterPro" id="IPR052513">
    <property type="entry name" value="Thioester_dehydratase-like"/>
</dbReference>
<dbReference type="InterPro" id="IPR012340">
    <property type="entry name" value="NA-bd_OB-fold"/>
</dbReference>
<dbReference type="SUPFAM" id="SSF50249">
    <property type="entry name" value="Nucleic acid-binding proteins"/>
    <property type="match status" value="1"/>
</dbReference>
<feature type="region of interest" description="Disordered" evidence="1">
    <location>
        <begin position="1"/>
        <end position="27"/>
    </location>
</feature>